<feature type="transmembrane region" description="Helical" evidence="14">
    <location>
        <begin position="375"/>
        <end position="395"/>
    </location>
</feature>
<feature type="transmembrane region" description="Helical" evidence="14">
    <location>
        <begin position="82"/>
        <end position="100"/>
    </location>
</feature>
<name>A0A1T4KS02_9FIRM</name>
<evidence type="ECO:0000256" key="1">
    <source>
        <dbReference type="ARBA" id="ARBA00004651"/>
    </source>
</evidence>
<keyword evidence="11" id="KW-0739">Sodium transport</keyword>
<dbReference type="GO" id="GO:0015293">
    <property type="term" value="F:symporter activity"/>
    <property type="evidence" value="ECO:0007669"/>
    <property type="project" value="UniProtKB-KW"/>
</dbReference>
<keyword evidence="7 14" id="KW-1133">Transmembrane helix</keyword>
<keyword evidence="9" id="KW-0406">Ion transport</keyword>
<dbReference type="Gene3D" id="1.20.1730.10">
    <property type="entry name" value="Sodium/glucose cotransporter"/>
    <property type="match status" value="1"/>
</dbReference>
<sequence>MKDGRTVDKMFKYGVLAVFVGVLLTLSYLSMKKINNLNDYFLGDRSIGPWVSAFTYGTTYFSAVLFIGYAGKIGWGFGLSSLWIAIGNSLVGSLLAWKVLAKKTRQMTVRLDSMTMPEFLESRYKSPGLKIFSSLIIFIFLVPYSASVYMGLSYFFEQIFSIPYLWALGSMVILTALFLLLGGYLAVAITDFIQGIVMVIGIVVMIYYVLTHPDAGGITGILSGLKEVDPNLVQPVGPPGLIPLLSLVVLTSLGSWGLPQMVQRFYTIKDEKSIKPAMIVATLFGILVTGAAYFIGATTHIFFDQLPVVNGVANADVLIPQLIVKVMPEAVVLLILLLVLSASMSTLSSLVLVSSSTLAIDLFKGFIKPDMSDKSSILLMRILCVVFVLLSFIIAVTRPAIILTLMAISWGTIAGAFLAPYLYGLHWGGITKIGAWSGIISGLTISLGLSAYFKMAAQYIPLIGSLAILLPLVITPIVSFFTPSYSKEHLLEVYGDDYDGRSKLRIKELLFNLLD</sequence>
<dbReference type="EMBL" id="FUWM01000006">
    <property type="protein sequence ID" value="SJZ45186.1"/>
    <property type="molecule type" value="Genomic_DNA"/>
</dbReference>
<feature type="transmembrane region" description="Helical" evidence="14">
    <location>
        <begin position="459"/>
        <end position="481"/>
    </location>
</feature>
<feature type="transmembrane region" description="Helical" evidence="14">
    <location>
        <begin position="279"/>
        <end position="303"/>
    </location>
</feature>
<keyword evidence="10 14" id="KW-0472">Membrane</keyword>
<feature type="transmembrane region" description="Helical" evidence="14">
    <location>
        <begin position="240"/>
        <end position="258"/>
    </location>
</feature>
<dbReference type="GO" id="GO:0006814">
    <property type="term" value="P:sodium ion transport"/>
    <property type="evidence" value="ECO:0007669"/>
    <property type="project" value="UniProtKB-KW"/>
</dbReference>
<gene>
    <name evidence="15" type="ORF">SAMN02745118_00895</name>
</gene>
<dbReference type="STRING" id="142842.SAMN02745118_00895"/>
<evidence type="ECO:0000313" key="15">
    <source>
        <dbReference type="EMBL" id="SJZ45186.1"/>
    </source>
</evidence>
<evidence type="ECO:0000256" key="10">
    <source>
        <dbReference type="ARBA" id="ARBA00023136"/>
    </source>
</evidence>
<evidence type="ECO:0000256" key="9">
    <source>
        <dbReference type="ARBA" id="ARBA00023065"/>
    </source>
</evidence>
<dbReference type="PROSITE" id="PS50283">
    <property type="entry name" value="NA_SOLUT_SYMP_3"/>
    <property type="match status" value="1"/>
</dbReference>
<comment type="catalytic activity">
    <reaction evidence="12">
        <text>L-proline(in) + Na(+)(in) = L-proline(out) + Na(+)(out)</text>
        <dbReference type="Rhea" id="RHEA:28967"/>
        <dbReference type="ChEBI" id="CHEBI:29101"/>
        <dbReference type="ChEBI" id="CHEBI:60039"/>
    </reaction>
</comment>
<evidence type="ECO:0000256" key="6">
    <source>
        <dbReference type="ARBA" id="ARBA00022847"/>
    </source>
</evidence>
<feature type="transmembrane region" description="Helical" evidence="14">
    <location>
        <begin position="401"/>
        <end position="423"/>
    </location>
</feature>
<evidence type="ECO:0000256" key="11">
    <source>
        <dbReference type="ARBA" id="ARBA00023201"/>
    </source>
</evidence>
<dbReference type="AlphaFoldDB" id="A0A1T4KS02"/>
<keyword evidence="5 14" id="KW-0812">Transmembrane</keyword>
<evidence type="ECO:0000256" key="13">
    <source>
        <dbReference type="RuleBase" id="RU362091"/>
    </source>
</evidence>
<evidence type="ECO:0000256" key="5">
    <source>
        <dbReference type="ARBA" id="ARBA00022692"/>
    </source>
</evidence>
<feature type="transmembrane region" description="Helical" evidence="14">
    <location>
        <begin position="164"/>
        <end position="185"/>
    </location>
</feature>
<dbReference type="Proteomes" id="UP000190625">
    <property type="component" value="Unassembled WGS sequence"/>
</dbReference>
<keyword evidence="4" id="KW-1003">Cell membrane</keyword>
<feature type="transmembrane region" description="Helical" evidence="14">
    <location>
        <begin position="435"/>
        <end position="453"/>
    </location>
</feature>
<feature type="transmembrane region" description="Helical" evidence="14">
    <location>
        <begin position="131"/>
        <end position="152"/>
    </location>
</feature>
<keyword evidence="16" id="KW-1185">Reference proteome</keyword>
<keyword evidence="3" id="KW-0813">Transport</keyword>
<evidence type="ECO:0000256" key="7">
    <source>
        <dbReference type="ARBA" id="ARBA00022989"/>
    </source>
</evidence>
<comment type="similarity">
    <text evidence="2 13">Belongs to the sodium:solute symporter (SSF) (TC 2.A.21) family.</text>
</comment>
<evidence type="ECO:0000256" key="3">
    <source>
        <dbReference type="ARBA" id="ARBA00022448"/>
    </source>
</evidence>
<feature type="transmembrane region" description="Helical" evidence="14">
    <location>
        <begin position="50"/>
        <end position="70"/>
    </location>
</feature>
<evidence type="ECO:0000256" key="8">
    <source>
        <dbReference type="ARBA" id="ARBA00023053"/>
    </source>
</evidence>
<dbReference type="PANTHER" id="PTHR48086">
    <property type="entry name" value="SODIUM/PROLINE SYMPORTER-RELATED"/>
    <property type="match status" value="1"/>
</dbReference>
<dbReference type="InterPro" id="IPR038377">
    <property type="entry name" value="Na/Glc_symporter_sf"/>
</dbReference>
<keyword evidence="8" id="KW-0915">Sodium</keyword>
<comment type="subcellular location">
    <subcellularLocation>
        <location evidence="1">Cell membrane</location>
        <topology evidence="1">Multi-pass membrane protein</topology>
    </subcellularLocation>
</comment>
<feature type="transmembrane region" description="Helical" evidence="14">
    <location>
        <begin position="192"/>
        <end position="210"/>
    </location>
</feature>
<evidence type="ECO:0000256" key="2">
    <source>
        <dbReference type="ARBA" id="ARBA00006434"/>
    </source>
</evidence>
<dbReference type="PANTHER" id="PTHR48086:SF3">
    <property type="entry name" value="SODIUM_PROLINE SYMPORTER"/>
    <property type="match status" value="1"/>
</dbReference>
<protein>
    <submittedName>
        <fullName evidence="15">Solute:Na+ symporter, SSS family</fullName>
    </submittedName>
</protein>
<dbReference type="Pfam" id="PF00474">
    <property type="entry name" value="SSF"/>
    <property type="match status" value="1"/>
</dbReference>
<evidence type="ECO:0000256" key="14">
    <source>
        <dbReference type="SAM" id="Phobius"/>
    </source>
</evidence>
<evidence type="ECO:0000313" key="16">
    <source>
        <dbReference type="Proteomes" id="UP000190625"/>
    </source>
</evidence>
<reference evidence="16" key="1">
    <citation type="submission" date="2017-02" db="EMBL/GenBank/DDBJ databases">
        <authorList>
            <person name="Varghese N."/>
            <person name="Submissions S."/>
        </authorList>
    </citation>
    <scope>NUCLEOTIDE SEQUENCE [LARGE SCALE GENOMIC DNA]</scope>
    <source>
        <strain evidence="16">ATCC BAA-73</strain>
    </source>
</reference>
<accession>A0A1T4KS02</accession>
<keyword evidence="6" id="KW-0769">Symport</keyword>
<proteinExistence type="inferred from homology"/>
<evidence type="ECO:0000256" key="12">
    <source>
        <dbReference type="ARBA" id="ARBA00033708"/>
    </source>
</evidence>
<dbReference type="InterPro" id="IPR050277">
    <property type="entry name" value="Sodium:Solute_Symporter"/>
</dbReference>
<dbReference type="InterPro" id="IPR001734">
    <property type="entry name" value="Na/solute_symporter"/>
</dbReference>
<organism evidence="15 16">
    <name type="scientific">Selenihalanaerobacter shriftii</name>
    <dbReference type="NCBI Taxonomy" id="142842"/>
    <lineage>
        <taxon>Bacteria</taxon>
        <taxon>Bacillati</taxon>
        <taxon>Bacillota</taxon>
        <taxon>Clostridia</taxon>
        <taxon>Halanaerobiales</taxon>
        <taxon>Halobacteroidaceae</taxon>
        <taxon>Selenihalanaerobacter</taxon>
    </lineage>
</organism>
<dbReference type="RefSeq" id="WP_200806415.1">
    <property type="nucleotide sequence ID" value="NZ_FUWM01000006.1"/>
</dbReference>
<feature type="transmembrane region" description="Helical" evidence="14">
    <location>
        <begin position="12"/>
        <end position="29"/>
    </location>
</feature>
<evidence type="ECO:0000256" key="4">
    <source>
        <dbReference type="ARBA" id="ARBA00022475"/>
    </source>
</evidence>
<feature type="transmembrane region" description="Helical" evidence="14">
    <location>
        <begin position="330"/>
        <end position="363"/>
    </location>
</feature>
<dbReference type="GO" id="GO:0005886">
    <property type="term" value="C:plasma membrane"/>
    <property type="evidence" value="ECO:0007669"/>
    <property type="project" value="UniProtKB-SubCell"/>
</dbReference>